<name>A0A2A2SJ84_9SPHN</name>
<dbReference type="SUPFAM" id="SSF56601">
    <property type="entry name" value="beta-lactamase/transpeptidase-like"/>
    <property type="match status" value="1"/>
</dbReference>
<dbReference type="GO" id="GO:0016787">
    <property type="term" value="F:hydrolase activity"/>
    <property type="evidence" value="ECO:0007669"/>
    <property type="project" value="UniProtKB-KW"/>
</dbReference>
<organism evidence="2 3">
    <name type="scientific">Sphingomonas lenta</name>
    <dbReference type="NCBI Taxonomy" id="1141887"/>
    <lineage>
        <taxon>Bacteria</taxon>
        <taxon>Pseudomonadati</taxon>
        <taxon>Pseudomonadota</taxon>
        <taxon>Alphaproteobacteria</taxon>
        <taxon>Sphingomonadales</taxon>
        <taxon>Sphingomonadaceae</taxon>
        <taxon>Sphingomonas</taxon>
    </lineage>
</organism>
<keyword evidence="3" id="KW-1185">Reference proteome</keyword>
<evidence type="ECO:0000313" key="3">
    <source>
        <dbReference type="Proteomes" id="UP000218151"/>
    </source>
</evidence>
<evidence type="ECO:0000313" key="2">
    <source>
        <dbReference type="EMBL" id="PAX09289.1"/>
    </source>
</evidence>
<proteinExistence type="predicted"/>
<comment type="caution">
    <text evidence="2">The sequence shown here is derived from an EMBL/GenBank/DDBJ whole genome shotgun (WGS) entry which is preliminary data.</text>
</comment>
<dbReference type="PANTHER" id="PTHR43283:SF3">
    <property type="entry name" value="BETA-LACTAMASE FAMILY PROTEIN (AFU_ORTHOLOGUE AFUA_5G07500)"/>
    <property type="match status" value="1"/>
</dbReference>
<evidence type="ECO:0000259" key="1">
    <source>
        <dbReference type="Pfam" id="PF00144"/>
    </source>
</evidence>
<dbReference type="InterPro" id="IPR012338">
    <property type="entry name" value="Beta-lactam/transpept-like"/>
</dbReference>
<dbReference type="InterPro" id="IPR001466">
    <property type="entry name" value="Beta-lactam-related"/>
</dbReference>
<dbReference type="Pfam" id="PF00144">
    <property type="entry name" value="Beta-lactamase"/>
    <property type="match status" value="1"/>
</dbReference>
<dbReference type="PANTHER" id="PTHR43283">
    <property type="entry name" value="BETA-LACTAMASE-RELATED"/>
    <property type="match status" value="1"/>
</dbReference>
<dbReference type="Proteomes" id="UP000218151">
    <property type="component" value="Unassembled WGS sequence"/>
</dbReference>
<dbReference type="InterPro" id="IPR050789">
    <property type="entry name" value="Diverse_Enzym_Activities"/>
</dbReference>
<keyword evidence="2" id="KW-0378">Hydrolase</keyword>
<dbReference type="OrthoDB" id="9808046at2"/>
<dbReference type="RefSeq" id="WP_095996395.1">
    <property type="nucleotide sequence ID" value="NZ_NSLI01000001.1"/>
</dbReference>
<dbReference type="Gene3D" id="3.40.710.10">
    <property type="entry name" value="DD-peptidase/beta-lactamase superfamily"/>
    <property type="match status" value="1"/>
</dbReference>
<dbReference type="EMBL" id="NSLI01000001">
    <property type="protein sequence ID" value="PAX09289.1"/>
    <property type="molecule type" value="Genomic_DNA"/>
</dbReference>
<gene>
    <name evidence="2" type="ORF">CKY28_00565</name>
</gene>
<feature type="domain" description="Beta-lactamase-related" evidence="1">
    <location>
        <begin position="33"/>
        <end position="390"/>
    </location>
</feature>
<sequence>MKVADPAGHGFDPARLARIDAFLRAKYLDTGLLPHAQLLVARDGQPLHFFSEGAAREGGARVDDGTLFRIASMTKPVTSIAFMMLVEEGLVAVDTPVHHVLPEFKGVGVYNGGGAGVPFVTKPTDQPMRMVDLLRHTAGLTYGFQNRTNVDAAYRELELETLPGAKHSLDEFVALLGTLPLEFSPGTSWNYSVATDVLGAVVERVSGMKLDAFFAARIFEPLGMRDTFFRVPERELDRLADCWTMHPKRGRVMYDRAAESRWAQEVRFLSGGGGLVSTSADYHRFNTMLLNGGALAGARIVGRKTLDLMTRNHIPGNGDLAGWSKSMFSEAANAGTGFGLGFAVNLDPVRTMIPGSAGEFYWGGLFSTAFFVDPQERVTMTFMTQLSPSSTYPIRREIKTMIYAALT</sequence>
<accession>A0A2A2SJ84</accession>
<dbReference type="AlphaFoldDB" id="A0A2A2SJ84"/>
<protein>
    <submittedName>
        <fullName evidence="2">Serine hydrolase</fullName>
    </submittedName>
</protein>
<reference evidence="3" key="1">
    <citation type="submission" date="2017-09" db="EMBL/GenBank/DDBJ databases">
        <authorList>
            <person name="Feng G."/>
            <person name="Zhu H."/>
        </authorList>
    </citation>
    <scope>NUCLEOTIDE SEQUENCE [LARGE SCALE GENOMIC DNA]</scope>
    <source>
        <strain evidence="3">1PNM-20</strain>
    </source>
</reference>